<evidence type="ECO:0000313" key="3">
    <source>
        <dbReference type="Proteomes" id="UP000234585"/>
    </source>
</evidence>
<dbReference type="EMBL" id="KZ559157">
    <property type="protein sequence ID" value="PLB35862.1"/>
    <property type="molecule type" value="Genomic_DNA"/>
</dbReference>
<evidence type="ECO:0000313" key="2">
    <source>
        <dbReference type="EMBL" id="PLB35862.1"/>
    </source>
</evidence>
<dbReference type="AlphaFoldDB" id="A0A2I2F5D7"/>
<organism evidence="2 3">
    <name type="scientific">Aspergillus candidus</name>
    <dbReference type="NCBI Taxonomy" id="41067"/>
    <lineage>
        <taxon>Eukaryota</taxon>
        <taxon>Fungi</taxon>
        <taxon>Dikarya</taxon>
        <taxon>Ascomycota</taxon>
        <taxon>Pezizomycotina</taxon>
        <taxon>Eurotiomycetes</taxon>
        <taxon>Eurotiomycetidae</taxon>
        <taxon>Eurotiales</taxon>
        <taxon>Aspergillaceae</taxon>
        <taxon>Aspergillus</taxon>
        <taxon>Aspergillus subgen. Circumdati</taxon>
    </lineage>
</organism>
<keyword evidence="3" id="KW-1185">Reference proteome</keyword>
<sequence>MHWANYTQHKMHKKYQPDPKSTSGGSGATYLLTWYLVAAGRRMSYLLGRSVGSSSSSLS</sequence>
<gene>
    <name evidence="2" type="ORF">BDW47DRAFT_109633</name>
</gene>
<protein>
    <submittedName>
        <fullName evidence="2">Uncharacterized protein</fullName>
    </submittedName>
</protein>
<reference evidence="2 3" key="1">
    <citation type="submission" date="2017-12" db="EMBL/GenBank/DDBJ databases">
        <authorList>
            <consortium name="DOE Joint Genome Institute"/>
            <person name="Haridas S."/>
            <person name="Kjaerbolling I."/>
            <person name="Vesth T.C."/>
            <person name="Frisvad J.C."/>
            <person name="Nybo J.L."/>
            <person name="Theobald S."/>
            <person name="Kuo A."/>
            <person name="Bowyer P."/>
            <person name="Matsuda Y."/>
            <person name="Mondo S."/>
            <person name="Lyhne E.K."/>
            <person name="Kogle M.E."/>
            <person name="Clum A."/>
            <person name="Lipzen A."/>
            <person name="Salamov A."/>
            <person name="Ngan C.Y."/>
            <person name="Daum C."/>
            <person name="Chiniquy J."/>
            <person name="Barry K."/>
            <person name="LaButti K."/>
            <person name="Simmons B.A."/>
            <person name="Magnuson J.K."/>
            <person name="Mortensen U.H."/>
            <person name="Larsen T.O."/>
            <person name="Grigoriev I.V."/>
            <person name="Baker S.E."/>
            <person name="Andersen M.R."/>
            <person name="Nordberg H.P."/>
            <person name="Cantor M.N."/>
            <person name="Hua S.X."/>
        </authorList>
    </citation>
    <scope>NUCLEOTIDE SEQUENCE [LARGE SCALE GENOMIC DNA]</scope>
    <source>
        <strain evidence="2 3">CBS 102.13</strain>
    </source>
</reference>
<name>A0A2I2F5D7_ASPCN</name>
<dbReference type="GeneID" id="36520670"/>
<dbReference type="Proteomes" id="UP000234585">
    <property type="component" value="Unassembled WGS sequence"/>
</dbReference>
<accession>A0A2I2F5D7</accession>
<evidence type="ECO:0000256" key="1">
    <source>
        <dbReference type="SAM" id="MobiDB-lite"/>
    </source>
</evidence>
<proteinExistence type="predicted"/>
<feature type="region of interest" description="Disordered" evidence="1">
    <location>
        <begin position="1"/>
        <end position="26"/>
    </location>
</feature>
<dbReference type="RefSeq" id="XP_024669874.1">
    <property type="nucleotide sequence ID" value="XM_024813510.1"/>
</dbReference>